<comment type="caution">
    <text evidence="3">The sequence shown here is derived from an EMBL/GenBank/DDBJ whole genome shotgun (WGS) entry which is preliminary data.</text>
</comment>
<name>A0A5J4WIT1_9EUKA</name>
<feature type="domain" description="Dynein heavy chain AAA 5 extension" evidence="2">
    <location>
        <begin position="185"/>
        <end position="231"/>
    </location>
</feature>
<sequence>MEYPIYAAMEIIERQTWEMLRRPALIAQTSPASVLCRSCRPITPLDMCVNISKQLYLYIRDNKHQKNAGGSKGSGNNKDLFTEFISNTTTGIVASLLELFTLLADSYASMHTSKIADAQFQLRMDAVTEAGGRRGKRRKKGNQKKAEREKEANAQSILNSQRTIPSTHTVYPPPPGNMLNNKKYYEDQYPASIAAKHFVFALIWTFGAALDDHSKPKFSEFFMELIAVEIKTEIVNQKKQMQLQINFVTVQKKNNNTPNQSLGTTPQIQITISSIR</sequence>
<protein>
    <recommendedName>
        <fullName evidence="2">Dynein heavy chain AAA 5 extension domain-containing protein</fullName>
    </recommendedName>
</protein>
<dbReference type="Proteomes" id="UP000324800">
    <property type="component" value="Unassembled WGS sequence"/>
</dbReference>
<gene>
    <name evidence="3" type="ORF">EZS28_010044</name>
</gene>
<proteinExistence type="predicted"/>
<dbReference type="EMBL" id="SNRW01001945">
    <property type="protein sequence ID" value="KAA6394432.1"/>
    <property type="molecule type" value="Genomic_DNA"/>
</dbReference>
<evidence type="ECO:0000313" key="4">
    <source>
        <dbReference type="Proteomes" id="UP000324800"/>
    </source>
</evidence>
<reference evidence="3 4" key="1">
    <citation type="submission" date="2019-03" db="EMBL/GenBank/DDBJ databases">
        <title>Single cell metagenomics reveals metabolic interactions within the superorganism composed of flagellate Streblomastix strix and complex community of Bacteroidetes bacteria on its surface.</title>
        <authorList>
            <person name="Treitli S.C."/>
            <person name="Kolisko M."/>
            <person name="Husnik F."/>
            <person name="Keeling P."/>
            <person name="Hampl V."/>
        </authorList>
    </citation>
    <scope>NUCLEOTIDE SEQUENCE [LARGE SCALE GENOMIC DNA]</scope>
    <source>
        <strain evidence="3">ST1C</strain>
    </source>
</reference>
<evidence type="ECO:0000259" key="2">
    <source>
        <dbReference type="Pfam" id="PF17852"/>
    </source>
</evidence>
<dbReference type="Pfam" id="PF17852">
    <property type="entry name" value="Dynein_AAA_lid"/>
    <property type="match status" value="1"/>
</dbReference>
<organism evidence="3 4">
    <name type="scientific">Streblomastix strix</name>
    <dbReference type="NCBI Taxonomy" id="222440"/>
    <lineage>
        <taxon>Eukaryota</taxon>
        <taxon>Metamonada</taxon>
        <taxon>Preaxostyla</taxon>
        <taxon>Oxymonadida</taxon>
        <taxon>Streblomastigidae</taxon>
        <taxon>Streblomastix</taxon>
    </lineage>
</organism>
<dbReference type="Gene3D" id="1.10.472.130">
    <property type="match status" value="1"/>
</dbReference>
<dbReference type="InterPro" id="IPR041466">
    <property type="entry name" value="Dynein_AAA5_ext"/>
</dbReference>
<evidence type="ECO:0000313" key="3">
    <source>
        <dbReference type="EMBL" id="KAA6394432.1"/>
    </source>
</evidence>
<evidence type="ECO:0000256" key="1">
    <source>
        <dbReference type="SAM" id="MobiDB-lite"/>
    </source>
</evidence>
<dbReference type="AlphaFoldDB" id="A0A5J4WIT1"/>
<feature type="compositionally biased region" description="Basic residues" evidence="1">
    <location>
        <begin position="133"/>
        <end position="143"/>
    </location>
</feature>
<accession>A0A5J4WIT1</accession>
<feature type="region of interest" description="Disordered" evidence="1">
    <location>
        <begin position="129"/>
        <end position="159"/>
    </location>
</feature>